<feature type="region of interest" description="Disordered" evidence="1">
    <location>
        <begin position="1"/>
        <end position="42"/>
    </location>
</feature>
<dbReference type="AlphaFoldDB" id="A0AAJ7W2N5"/>
<protein>
    <submittedName>
        <fullName evidence="3">Uncharacterized protein LOC112494561</fullName>
    </submittedName>
</protein>
<keyword evidence="2" id="KW-1185">Reference proteome</keyword>
<gene>
    <name evidence="3" type="primary">LOC112494561</name>
</gene>
<sequence>MDSSRIEVNNVSPTRDSSALTTHAISSSDRIKKPTDPKQPQRLVSTVKSDANSCLAPLPMLVRAVTHICFVDTTLWRSVARSPIGNSSIKDRFTTRTLLPFNLTVTEASLSINPDSADYYVPGNALLKHDLENTT</sequence>
<dbReference type="KEGG" id="ccin:112494561"/>
<dbReference type="RefSeq" id="XP_024942274.1">
    <property type="nucleotide sequence ID" value="XM_025086506.1"/>
</dbReference>
<evidence type="ECO:0000313" key="2">
    <source>
        <dbReference type="Proteomes" id="UP000694920"/>
    </source>
</evidence>
<evidence type="ECO:0000313" key="3">
    <source>
        <dbReference type="RefSeq" id="XP_024942274.1"/>
    </source>
</evidence>
<reference evidence="3" key="1">
    <citation type="submission" date="2025-08" db="UniProtKB">
        <authorList>
            <consortium name="RefSeq"/>
        </authorList>
    </citation>
    <scope>IDENTIFICATION</scope>
</reference>
<proteinExistence type="predicted"/>
<accession>A0AAJ7W2N5</accession>
<dbReference type="Proteomes" id="UP000694920">
    <property type="component" value="Unplaced"/>
</dbReference>
<evidence type="ECO:0000256" key="1">
    <source>
        <dbReference type="SAM" id="MobiDB-lite"/>
    </source>
</evidence>
<feature type="compositionally biased region" description="Polar residues" evidence="1">
    <location>
        <begin position="1"/>
        <end position="28"/>
    </location>
</feature>
<organism evidence="2 3">
    <name type="scientific">Cephus cinctus</name>
    <name type="common">Wheat stem sawfly</name>
    <dbReference type="NCBI Taxonomy" id="211228"/>
    <lineage>
        <taxon>Eukaryota</taxon>
        <taxon>Metazoa</taxon>
        <taxon>Ecdysozoa</taxon>
        <taxon>Arthropoda</taxon>
        <taxon>Hexapoda</taxon>
        <taxon>Insecta</taxon>
        <taxon>Pterygota</taxon>
        <taxon>Neoptera</taxon>
        <taxon>Endopterygota</taxon>
        <taxon>Hymenoptera</taxon>
        <taxon>Cephoidea</taxon>
        <taxon>Cephidae</taxon>
        <taxon>Cephus</taxon>
    </lineage>
</organism>
<name>A0AAJ7W2N5_CEPCN</name>
<dbReference type="GeneID" id="112494561"/>